<dbReference type="OrthoDB" id="430293at2759"/>
<organism evidence="6 7">
    <name type="scientific">Carex littledalei</name>
    <dbReference type="NCBI Taxonomy" id="544730"/>
    <lineage>
        <taxon>Eukaryota</taxon>
        <taxon>Viridiplantae</taxon>
        <taxon>Streptophyta</taxon>
        <taxon>Embryophyta</taxon>
        <taxon>Tracheophyta</taxon>
        <taxon>Spermatophyta</taxon>
        <taxon>Magnoliopsida</taxon>
        <taxon>Liliopsida</taxon>
        <taxon>Poales</taxon>
        <taxon>Cyperaceae</taxon>
        <taxon>Cyperoideae</taxon>
        <taxon>Cariceae</taxon>
        <taxon>Carex</taxon>
        <taxon>Carex subgen. Euthyceras</taxon>
    </lineage>
</organism>
<dbReference type="PANTHER" id="PTHR12302:SF3">
    <property type="entry name" value="SERINE_THREONINE-PROTEIN KINASE 31"/>
    <property type="match status" value="1"/>
</dbReference>
<evidence type="ECO:0000256" key="4">
    <source>
        <dbReference type="SAM" id="MobiDB-lite"/>
    </source>
</evidence>
<dbReference type="SUPFAM" id="SSF50199">
    <property type="entry name" value="Staphylococcal nuclease"/>
    <property type="match status" value="1"/>
</dbReference>
<evidence type="ECO:0000256" key="2">
    <source>
        <dbReference type="ARBA" id="ARBA00022759"/>
    </source>
</evidence>
<evidence type="ECO:0000313" key="6">
    <source>
        <dbReference type="EMBL" id="KAF3342040.1"/>
    </source>
</evidence>
<dbReference type="GO" id="GO:0016787">
    <property type="term" value="F:hydrolase activity"/>
    <property type="evidence" value="ECO:0007669"/>
    <property type="project" value="UniProtKB-KW"/>
</dbReference>
<keyword evidence="7" id="KW-1185">Reference proteome</keyword>
<feature type="compositionally biased region" description="Low complexity" evidence="4">
    <location>
        <begin position="1"/>
        <end position="19"/>
    </location>
</feature>
<evidence type="ECO:0000259" key="5">
    <source>
        <dbReference type="PROSITE" id="PS50830"/>
    </source>
</evidence>
<name>A0A833RB53_9POAL</name>
<gene>
    <name evidence="6" type="ORF">FCM35_KLT00678</name>
</gene>
<dbReference type="GO" id="GO:0005737">
    <property type="term" value="C:cytoplasm"/>
    <property type="evidence" value="ECO:0007669"/>
    <property type="project" value="TreeGrafter"/>
</dbReference>
<dbReference type="PANTHER" id="PTHR12302">
    <property type="entry name" value="EBNA2 BINDING PROTEIN P100"/>
    <property type="match status" value="1"/>
</dbReference>
<dbReference type="EMBL" id="SWLB01000001">
    <property type="protein sequence ID" value="KAF3342040.1"/>
    <property type="molecule type" value="Genomic_DNA"/>
</dbReference>
<evidence type="ECO:0000256" key="1">
    <source>
        <dbReference type="ARBA" id="ARBA00022722"/>
    </source>
</evidence>
<protein>
    <submittedName>
        <fullName evidence="6">Ca(2+)-dependent nuclease family protein</fullName>
    </submittedName>
</protein>
<dbReference type="InterPro" id="IPR016071">
    <property type="entry name" value="Staphylococal_nuclease_OB-fold"/>
</dbReference>
<dbReference type="Proteomes" id="UP000623129">
    <property type="component" value="Unassembled WGS sequence"/>
</dbReference>
<accession>A0A833RB53</accession>
<dbReference type="Gene3D" id="2.40.50.90">
    <property type="match status" value="1"/>
</dbReference>
<evidence type="ECO:0000313" key="7">
    <source>
        <dbReference type="Proteomes" id="UP000623129"/>
    </source>
</evidence>
<proteinExistence type="predicted"/>
<dbReference type="PROSITE" id="PS50830">
    <property type="entry name" value="TNASE_3"/>
    <property type="match status" value="1"/>
</dbReference>
<keyword evidence="2" id="KW-0255">Endonuclease</keyword>
<dbReference type="Pfam" id="PF00565">
    <property type="entry name" value="SNase"/>
    <property type="match status" value="1"/>
</dbReference>
<sequence length="281" mass="32089">MIYPTASSPTSSPTASPPTTLIPICRDEMECRDEIVPDRSSLESIFQRLDMDDSISCRDEMECSEREIGDVISESRKYIGPTTMDAEIAFLMWQIKGLLDPIYLTAKSKKEKETSAYNSQEKYNGREIFYNESFLPFYGLPFSPIQSQVPGPSSWSNGVQFELQTLPRVCYCTMVVHEAAIERNQAQAIRDYARADALYNFIVNCGFRVVIINNEEIHAREYRIRLRGIDAPEMNMEYGQEAKDALTKLIQQKPLTIHVYGKDPYDRLVGDVYVDGIFVQV</sequence>
<reference evidence="6" key="1">
    <citation type="submission" date="2020-01" db="EMBL/GenBank/DDBJ databases">
        <title>Genome sequence of Kobresia littledalei, the first chromosome-level genome in the family Cyperaceae.</title>
        <authorList>
            <person name="Qu G."/>
        </authorList>
    </citation>
    <scope>NUCLEOTIDE SEQUENCE</scope>
    <source>
        <strain evidence="6">C.B.Clarke</strain>
        <tissue evidence="6">Leaf</tissue>
    </source>
</reference>
<feature type="region of interest" description="Disordered" evidence="4">
    <location>
        <begin position="1"/>
        <end position="20"/>
    </location>
</feature>
<feature type="domain" description="TNase-like" evidence="5">
    <location>
        <begin position="211"/>
        <end position="281"/>
    </location>
</feature>
<dbReference type="AlphaFoldDB" id="A0A833RB53"/>
<keyword evidence="1" id="KW-0540">Nuclease</keyword>
<keyword evidence="3" id="KW-0378">Hydrolase</keyword>
<evidence type="ECO:0000256" key="3">
    <source>
        <dbReference type="ARBA" id="ARBA00022801"/>
    </source>
</evidence>
<comment type="caution">
    <text evidence="6">The sequence shown here is derived from an EMBL/GenBank/DDBJ whole genome shotgun (WGS) entry which is preliminary data.</text>
</comment>
<dbReference type="InterPro" id="IPR035437">
    <property type="entry name" value="SNase_OB-fold_sf"/>
</dbReference>
<dbReference type="GO" id="GO:0004519">
    <property type="term" value="F:endonuclease activity"/>
    <property type="evidence" value="ECO:0007669"/>
    <property type="project" value="UniProtKB-KW"/>
</dbReference>